<reference evidence="1" key="2">
    <citation type="submission" date="2025-09" db="UniProtKB">
        <authorList>
            <consortium name="Ensembl"/>
        </authorList>
    </citation>
    <scope>IDENTIFICATION</scope>
</reference>
<proteinExistence type="predicted"/>
<dbReference type="Proteomes" id="UP000694421">
    <property type="component" value="Unplaced"/>
</dbReference>
<sequence>MAIFNMKKEAVLTKTEAKSKALKAKKSLLKDIQTQEERKFRCSLTSRGSKLVLNITVPLITESTMRRTEDNSLRFIVDIKVYLVPDYDALDVANKKRII</sequence>
<name>A0A8D0BGZ1_SALMN</name>
<accession>A0A8D0BGZ1</accession>
<dbReference type="AlphaFoldDB" id="A0A8D0BGZ1"/>
<keyword evidence="2" id="KW-1185">Reference proteome</keyword>
<organism evidence="1 2">
    <name type="scientific">Salvator merianae</name>
    <name type="common">Argentine black and white tegu</name>
    <name type="synonym">Tupinambis merianae</name>
    <dbReference type="NCBI Taxonomy" id="96440"/>
    <lineage>
        <taxon>Eukaryota</taxon>
        <taxon>Metazoa</taxon>
        <taxon>Chordata</taxon>
        <taxon>Craniata</taxon>
        <taxon>Vertebrata</taxon>
        <taxon>Euteleostomi</taxon>
        <taxon>Lepidosauria</taxon>
        <taxon>Squamata</taxon>
        <taxon>Bifurcata</taxon>
        <taxon>Unidentata</taxon>
        <taxon>Episquamata</taxon>
        <taxon>Laterata</taxon>
        <taxon>Teiioidea</taxon>
        <taxon>Teiidae</taxon>
        <taxon>Salvator</taxon>
    </lineage>
</organism>
<reference evidence="1" key="1">
    <citation type="submission" date="2025-08" db="UniProtKB">
        <authorList>
            <consortium name="Ensembl"/>
        </authorList>
    </citation>
    <scope>IDENTIFICATION</scope>
</reference>
<dbReference type="Ensembl" id="ENSSMRT00000006039.1">
    <property type="protein sequence ID" value="ENSSMRP00000005131.1"/>
    <property type="gene ID" value="ENSSMRG00000004210.1"/>
</dbReference>
<protein>
    <submittedName>
        <fullName evidence="1">Uncharacterized protein</fullName>
    </submittedName>
</protein>
<evidence type="ECO:0000313" key="2">
    <source>
        <dbReference type="Proteomes" id="UP000694421"/>
    </source>
</evidence>
<evidence type="ECO:0000313" key="1">
    <source>
        <dbReference type="Ensembl" id="ENSSMRP00000005131.1"/>
    </source>
</evidence>